<dbReference type="PANTHER" id="PTHR42811">
    <property type="entry name" value="SERINE ACETYLTRANSFERASE"/>
    <property type="match status" value="1"/>
</dbReference>
<name>A0AAD2G8E3_9STRA</name>
<evidence type="ECO:0000256" key="2">
    <source>
        <dbReference type="ARBA" id="ARBA00022679"/>
    </source>
</evidence>
<keyword evidence="3" id="KW-0012">Acyltransferase</keyword>
<keyword evidence="1" id="KW-0028">Amino-acid biosynthesis</keyword>
<dbReference type="Gene3D" id="1.10.3130.10">
    <property type="entry name" value="serine acetyltransferase, domain 1"/>
    <property type="match status" value="1"/>
</dbReference>
<gene>
    <name evidence="6" type="ORF">CYCCA115_LOCUS21823</name>
</gene>
<dbReference type="InterPro" id="IPR010493">
    <property type="entry name" value="Ser_AcTrfase_N"/>
</dbReference>
<reference evidence="6" key="1">
    <citation type="submission" date="2023-08" db="EMBL/GenBank/DDBJ databases">
        <authorList>
            <person name="Audoor S."/>
            <person name="Bilcke G."/>
        </authorList>
    </citation>
    <scope>NUCLEOTIDE SEQUENCE</scope>
</reference>
<dbReference type="GO" id="GO:0009001">
    <property type="term" value="F:serine O-acetyltransferase activity"/>
    <property type="evidence" value="ECO:0007669"/>
    <property type="project" value="InterPro"/>
</dbReference>
<dbReference type="SMART" id="SM00971">
    <property type="entry name" value="SATase_N"/>
    <property type="match status" value="1"/>
</dbReference>
<dbReference type="Pfam" id="PF06426">
    <property type="entry name" value="SATase_N"/>
    <property type="match status" value="1"/>
</dbReference>
<accession>A0AAD2G8E3</accession>
<dbReference type="GO" id="GO:0005737">
    <property type="term" value="C:cytoplasm"/>
    <property type="evidence" value="ECO:0007669"/>
    <property type="project" value="InterPro"/>
</dbReference>
<sequence>MTTDAIPNTRALERRHAQSRRIRISALSMANANEQEDADDHLTTTTTTTTTAKDPFVPLSQYRSPVLEQSGLFDDGQEHSLWEQIQLEAKLVLQTEPEVGTQIYQFVLSQPSLLDALSSVIAQELETELIPATQLVNLMCEMLSPHPEDLLALEQDIIAAATRSPSIDSALTSMLHNTGLHALVAFRVGHRLWNAQRKGLAYYLQSTVSRRYSADLHPACTMGVGIYLKAGAGGIVIGETAKIGNNVSILQGVTLGGTGKERGDRHPKVGDGVILGNDASVLGNIPVGDGAVVTAKSIVTKPVKPLAVMTGVPAKVMRYRSIKTDEDAELEFNTDLSEHLAVKYLDTWRKLYC</sequence>
<comment type="caution">
    <text evidence="6">The sequence shown here is derived from an EMBL/GenBank/DDBJ whole genome shotgun (WGS) entry which is preliminary data.</text>
</comment>
<dbReference type="InterPro" id="IPR011004">
    <property type="entry name" value="Trimer_LpxA-like_sf"/>
</dbReference>
<evidence type="ECO:0000313" key="6">
    <source>
        <dbReference type="EMBL" id="CAJ1966240.1"/>
    </source>
</evidence>
<keyword evidence="7" id="KW-1185">Reference proteome</keyword>
<dbReference type="Proteomes" id="UP001295423">
    <property type="component" value="Unassembled WGS sequence"/>
</dbReference>
<evidence type="ECO:0000259" key="5">
    <source>
        <dbReference type="SMART" id="SM00971"/>
    </source>
</evidence>
<organism evidence="6 7">
    <name type="scientific">Cylindrotheca closterium</name>
    <dbReference type="NCBI Taxonomy" id="2856"/>
    <lineage>
        <taxon>Eukaryota</taxon>
        <taxon>Sar</taxon>
        <taxon>Stramenopiles</taxon>
        <taxon>Ochrophyta</taxon>
        <taxon>Bacillariophyta</taxon>
        <taxon>Bacillariophyceae</taxon>
        <taxon>Bacillariophycidae</taxon>
        <taxon>Bacillariales</taxon>
        <taxon>Bacillariaceae</taxon>
        <taxon>Cylindrotheca</taxon>
    </lineage>
</organism>
<dbReference type="InterPro" id="IPR045304">
    <property type="entry name" value="LbH_SAT"/>
</dbReference>
<protein>
    <recommendedName>
        <fullName evidence="5">Serine acetyltransferase N-terminal domain-containing protein</fullName>
    </recommendedName>
</protein>
<evidence type="ECO:0000256" key="1">
    <source>
        <dbReference type="ARBA" id="ARBA00022605"/>
    </source>
</evidence>
<dbReference type="GO" id="GO:0006535">
    <property type="term" value="P:cysteine biosynthetic process from serine"/>
    <property type="evidence" value="ECO:0007669"/>
    <property type="project" value="InterPro"/>
</dbReference>
<feature type="domain" description="Serine acetyltransferase N-terminal" evidence="5">
    <location>
        <begin position="81"/>
        <end position="185"/>
    </location>
</feature>
<keyword evidence="2" id="KW-0808">Transferase</keyword>
<evidence type="ECO:0000256" key="3">
    <source>
        <dbReference type="ARBA" id="ARBA00023315"/>
    </source>
</evidence>
<evidence type="ECO:0000313" key="7">
    <source>
        <dbReference type="Proteomes" id="UP001295423"/>
    </source>
</evidence>
<dbReference type="Gene3D" id="2.160.10.10">
    <property type="entry name" value="Hexapeptide repeat proteins"/>
    <property type="match status" value="1"/>
</dbReference>
<evidence type="ECO:0000256" key="4">
    <source>
        <dbReference type="SAM" id="MobiDB-lite"/>
    </source>
</evidence>
<dbReference type="SUPFAM" id="SSF51161">
    <property type="entry name" value="Trimeric LpxA-like enzymes"/>
    <property type="match status" value="1"/>
</dbReference>
<proteinExistence type="predicted"/>
<dbReference type="CDD" id="cd03354">
    <property type="entry name" value="LbH_SAT"/>
    <property type="match status" value="1"/>
</dbReference>
<dbReference type="AlphaFoldDB" id="A0AAD2G8E3"/>
<dbReference type="EMBL" id="CAKOGP040002269">
    <property type="protein sequence ID" value="CAJ1966240.1"/>
    <property type="molecule type" value="Genomic_DNA"/>
</dbReference>
<feature type="region of interest" description="Disordered" evidence="4">
    <location>
        <begin position="29"/>
        <end position="55"/>
    </location>
</feature>
<dbReference type="InterPro" id="IPR042122">
    <property type="entry name" value="Ser_AcTrfase_N_sf"/>
</dbReference>